<dbReference type="STRING" id="504797.SAMN05421678_13032"/>
<evidence type="ECO:0000313" key="4">
    <source>
        <dbReference type="Proteomes" id="UP000199052"/>
    </source>
</evidence>
<feature type="transmembrane region" description="Helical" evidence="1">
    <location>
        <begin position="88"/>
        <end position="110"/>
    </location>
</feature>
<dbReference type="Proteomes" id="UP000199052">
    <property type="component" value="Unassembled WGS sequence"/>
</dbReference>
<sequence>MRRIDLRAPWRWYGAGPLHLLVLVASFALAGYAAIRFVPANPVGVAAWFVGAVVCHDLVLLPLYSLLDLGAAAVLRRRPAALPSRSSVNYLRVPAVLSGLLFLVFAPLILRLPPGFEYITGRPVTPYLSHWLLVTAALFAGSAVLLAWRARPRSRRDRGLTNSSAPDAEPPAP</sequence>
<keyword evidence="5" id="KW-1185">Reference proteome</keyword>
<keyword evidence="1" id="KW-0812">Transmembrane</keyword>
<reference evidence="2 5" key="2">
    <citation type="submission" date="2020-07" db="EMBL/GenBank/DDBJ databases">
        <title>Sequencing the genomes of 1000 actinobacteria strains.</title>
        <authorList>
            <person name="Klenk H.-P."/>
        </authorList>
    </citation>
    <scope>NUCLEOTIDE SEQUENCE [LARGE SCALE GENOMIC DNA]</scope>
    <source>
        <strain evidence="2 5">DSM 45117</strain>
    </source>
</reference>
<dbReference type="EMBL" id="JACBZA010000001">
    <property type="protein sequence ID" value="NYH86853.1"/>
    <property type="molecule type" value="Genomic_DNA"/>
</dbReference>
<dbReference type="EMBL" id="FOOI01000030">
    <property type="protein sequence ID" value="SFH70749.1"/>
    <property type="molecule type" value="Genomic_DNA"/>
</dbReference>
<feature type="transmembrane region" description="Helical" evidence="1">
    <location>
        <begin position="12"/>
        <end position="35"/>
    </location>
</feature>
<feature type="transmembrane region" description="Helical" evidence="1">
    <location>
        <begin position="47"/>
        <end position="67"/>
    </location>
</feature>
<proteinExistence type="predicted"/>
<accession>A0A1I3C996</accession>
<reference evidence="3 4" key="1">
    <citation type="submission" date="2016-10" db="EMBL/GenBank/DDBJ databases">
        <authorList>
            <person name="de Groot N.N."/>
        </authorList>
    </citation>
    <scope>NUCLEOTIDE SEQUENCE [LARGE SCALE GENOMIC DNA]</scope>
    <source>
        <strain evidence="3 4">CPCC 202808</strain>
    </source>
</reference>
<keyword evidence="1" id="KW-0472">Membrane</keyword>
<evidence type="ECO:0000313" key="5">
    <source>
        <dbReference type="Proteomes" id="UP000533017"/>
    </source>
</evidence>
<dbReference type="OrthoDB" id="4464568at2"/>
<gene>
    <name evidence="2" type="ORF">FHR37_005704</name>
    <name evidence="3" type="ORF">SAMN05421678_13032</name>
</gene>
<dbReference type="AlphaFoldDB" id="A0A1I3C996"/>
<dbReference type="Proteomes" id="UP000533017">
    <property type="component" value="Unassembled WGS sequence"/>
</dbReference>
<protein>
    <submittedName>
        <fullName evidence="3">Uncharacterized protein</fullName>
    </submittedName>
</protein>
<evidence type="ECO:0000313" key="2">
    <source>
        <dbReference type="EMBL" id="NYH86853.1"/>
    </source>
</evidence>
<evidence type="ECO:0000313" key="3">
    <source>
        <dbReference type="EMBL" id="SFH70749.1"/>
    </source>
</evidence>
<dbReference type="RefSeq" id="WP_092890645.1">
    <property type="nucleotide sequence ID" value="NZ_FOOI01000030.1"/>
</dbReference>
<feature type="transmembrane region" description="Helical" evidence="1">
    <location>
        <begin position="130"/>
        <end position="148"/>
    </location>
</feature>
<keyword evidence="1" id="KW-1133">Transmembrane helix</keyword>
<organism evidence="3 4">
    <name type="scientific">Actinopolymorpha cephalotaxi</name>
    <dbReference type="NCBI Taxonomy" id="504797"/>
    <lineage>
        <taxon>Bacteria</taxon>
        <taxon>Bacillati</taxon>
        <taxon>Actinomycetota</taxon>
        <taxon>Actinomycetes</taxon>
        <taxon>Propionibacteriales</taxon>
        <taxon>Actinopolymorphaceae</taxon>
        <taxon>Actinopolymorpha</taxon>
    </lineage>
</organism>
<evidence type="ECO:0000256" key="1">
    <source>
        <dbReference type="SAM" id="Phobius"/>
    </source>
</evidence>
<name>A0A1I3C996_9ACTN</name>